<sequence length="507" mass="56528">MGIKGLWEQVRKVTPGEEVTLAQLAADCVREKGRPLRIAVDTPFAVFQYNEATRPVASYVNVSGTHTIGGMNHPTRTLYYHIQHLLRTGIQPLFIYDGPGKPCVKRHRHHRYSPTYVPYEPPAASSVRTAADVEREYDPQHVTHLSKQILDLLGIPWAVAPGEAEAACARLEQAGVVDAVLTRDGDAFVFGSANVLQRLDAENKVAVIRRFRVQDLREARPPLRHQDLLLLALMAGGDYDDGVPGCGPAVAIEAARAGYSGELWALLLAGRPTKAWRERLVDELQTNSKGRFSCRWGAVANAIPNTFPDPRIANYYLNPTVSSRGELEEVGGSINRHEETDVRGLRQWTAKYFDWKYAYHACKFVNNLTLALLARKLMIHFETGIDGSHLIRAIHGEKSMGKQGEEAVNDNSEPTLLLRVSYYPATVIDIDVSGEPVVEGYKANMAKLFDPQKEARDWIPMWIEETARPSTERTLQECRIAGDAANYRGAERCSCFEHAIAHLQKVT</sequence>
<feature type="domain" description="XPG-I" evidence="1">
    <location>
        <begin position="151"/>
        <end position="218"/>
    </location>
</feature>
<dbReference type="PANTHER" id="PTHR11081:SF75">
    <property type="entry name" value="ENDONUCLEASE, PUTATIVE (AFU_ORTHOLOGUE AFUA_3G13260)-RELATED"/>
    <property type="match status" value="1"/>
</dbReference>
<dbReference type="InterPro" id="IPR036279">
    <property type="entry name" value="5-3_exonuclease_C_sf"/>
</dbReference>
<dbReference type="HOGENOM" id="CLU_007575_2_0_1"/>
<dbReference type="SMART" id="SM00484">
    <property type="entry name" value="XPGI"/>
    <property type="match status" value="1"/>
</dbReference>
<evidence type="ECO:0000313" key="3">
    <source>
        <dbReference type="Proteomes" id="UP000012174"/>
    </source>
</evidence>
<name>M7SJT3_EUTLA</name>
<evidence type="ECO:0000259" key="1">
    <source>
        <dbReference type="SMART" id="SM00484"/>
    </source>
</evidence>
<reference evidence="3" key="1">
    <citation type="journal article" date="2013" name="Genome Announc.">
        <title>Draft genome sequence of the grapevine dieback fungus Eutypa lata UCR-EL1.</title>
        <authorList>
            <person name="Blanco-Ulate B."/>
            <person name="Rolshausen P.E."/>
            <person name="Cantu D."/>
        </authorList>
    </citation>
    <scope>NUCLEOTIDE SEQUENCE [LARGE SCALE GENOMIC DNA]</scope>
    <source>
        <strain evidence="3">UCR-EL1</strain>
    </source>
</reference>
<dbReference type="InterPro" id="IPR006086">
    <property type="entry name" value="XPG-I_dom"/>
</dbReference>
<dbReference type="Proteomes" id="UP000012174">
    <property type="component" value="Unassembled WGS sequence"/>
</dbReference>
<proteinExistence type="predicted"/>
<dbReference type="SUPFAM" id="SSF88723">
    <property type="entry name" value="PIN domain-like"/>
    <property type="match status" value="1"/>
</dbReference>
<accession>M7SJT3</accession>
<dbReference type="KEGG" id="ela:UCREL1_8608"/>
<dbReference type="Pfam" id="PF00867">
    <property type="entry name" value="XPG_I"/>
    <property type="match status" value="1"/>
</dbReference>
<keyword evidence="2" id="KW-0255">Endonuclease</keyword>
<dbReference type="PRINTS" id="PR00853">
    <property type="entry name" value="XPGRADSUPER"/>
</dbReference>
<gene>
    <name evidence="2" type="ORF">UCREL1_8608</name>
</gene>
<dbReference type="STRING" id="1287681.M7SJT3"/>
<dbReference type="InterPro" id="IPR006084">
    <property type="entry name" value="XPG/Rad2"/>
</dbReference>
<keyword evidence="3" id="KW-1185">Reference proteome</keyword>
<dbReference type="InterPro" id="IPR029060">
    <property type="entry name" value="PIN-like_dom_sf"/>
</dbReference>
<dbReference type="GO" id="GO:0006281">
    <property type="term" value="P:DNA repair"/>
    <property type="evidence" value="ECO:0007669"/>
    <property type="project" value="UniProtKB-ARBA"/>
</dbReference>
<keyword evidence="2" id="KW-0540">Nuclease</keyword>
<dbReference type="CDD" id="cd09870">
    <property type="entry name" value="PIN_YEN1"/>
    <property type="match status" value="1"/>
</dbReference>
<dbReference type="SUPFAM" id="SSF47807">
    <property type="entry name" value="5' to 3' exonuclease, C-terminal subdomain"/>
    <property type="match status" value="1"/>
</dbReference>
<dbReference type="Gene3D" id="3.40.50.1010">
    <property type="entry name" value="5'-nuclease"/>
    <property type="match status" value="1"/>
</dbReference>
<dbReference type="OrthoDB" id="2959108at2759"/>
<protein>
    <submittedName>
        <fullName evidence="2">Putative flap structure-specific endonuclease protein</fullName>
    </submittedName>
</protein>
<organism evidence="2 3">
    <name type="scientific">Eutypa lata (strain UCR-EL1)</name>
    <name type="common">Grapevine dieback disease fungus</name>
    <name type="synonym">Eutypa armeniacae</name>
    <dbReference type="NCBI Taxonomy" id="1287681"/>
    <lineage>
        <taxon>Eukaryota</taxon>
        <taxon>Fungi</taxon>
        <taxon>Dikarya</taxon>
        <taxon>Ascomycota</taxon>
        <taxon>Pezizomycotina</taxon>
        <taxon>Sordariomycetes</taxon>
        <taxon>Xylariomycetidae</taxon>
        <taxon>Xylariales</taxon>
        <taxon>Diatrypaceae</taxon>
        <taxon>Eutypa</taxon>
    </lineage>
</organism>
<keyword evidence="2" id="KW-0378">Hydrolase</keyword>
<dbReference type="GO" id="GO:0017108">
    <property type="term" value="F:5'-flap endonuclease activity"/>
    <property type="evidence" value="ECO:0007669"/>
    <property type="project" value="TreeGrafter"/>
</dbReference>
<evidence type="ECO:0000313" key="2">
    <source>
        <dbReference type="EMBL" id="EMR64447.1"/>
    </source>
</evidence>
<dbReference type="EMBL" id="KB707075">
    <property type="protein sequence ID" value="EMR64447.1"/>
    <property type="molecule type" value="Genomic_DNA"/>
</dbReference>
<dbReference type="PANTHER" id="PTHR11081">
    <property type="entry name" value="FLAP ENDONUCLEASE FAMILY MEMBER"/>
    <property type="match status" value="1"/>
</dbReference>
<dbReference type="AlphaFoldDB" id="M7SJT3"/>
<dbReference type="eggNOG" id="KOG2519">
    <property type="taxonomic scope" value="Eukaryota"/>
</dbReference>